<evidence type="ECO:0008006" key="7">
    <source>
        <dbReference type="Google" id="ProtNLM"/>
    </source>
</evidence>
<evidence type="ECO:0000313" key="5">
    <source>
        <dbReference type="EMBL" id="KAF6447518.1"/>
    </source>
</evidence>
<dbReference type="GO" id="GO:0008081">
    <property type="term" value="F:phosphoric diester hydrolase activity"/>
    <property type="evidence" value="ECO:0007669"/>
    <property type="project" value="TreeGrafter"/>
</dbReference>
<evidence type="ECO:0000256" key="3">
    <source>
        <dbReference type="ARBA" id="ARBA00022801"/>
    </source>
</evidence>
<reference evidence="5 6" key="1">
    <citation type="journal article" date="2020" name="Nature">
        <title>Six reference-quality genomes reveal evolution of bat adaptations.</title>
        <authorList>
            <person name="Jebb D."/>
            <person name="Huang Z."/>
            <person name="Pippel M."/>
            <person name="Hughes G.M."/>
            <person name="Lavrichenko K."/>
            <person name="Devanna P."/>
            <person name="Winkler S."/>
            <person name="Jermiin L.S."/>
            <person name="Skirmuntt E.C."/>
            <person name="Katzourakis A."/>
            <person name="Burkitt-Gray L."/>
            <person name="Ray D.A."/>
            <person name="Sullivan K.A.M."/>
            <person name="Roscito J.G."/>
            <person name="Kirilenko B.M."/>
            <person name="Davalos L.M."/>
            <person name="Corthals A.P."/>
            <person name="Power M.L."/>
            <person name="Jones G."/>
            <person name="Ransome R.D."/>
            <person name="Dechmann D.K.N."/>
            <person name="Locatelli A.G."/>
            <person name="Puechmaille S.J."/>
            <person name="Fedrigo O."/>
            <person name="Jarvis E.D."/>
            <person name="Hiller M."/>
            <person name="Vernes S.C."/>
            <person name="Myers E.W."/>
            <person name="Teeling E.C."/>
        </authorList>
    </citation>
    <scope>NUCLEOTIDE SEQUENCE [LARGE SCALE GENOMIC DNA]</scope>
    <source>
        <strain evidence="5">MRouAeg1</strain>
        <tissue evidence="5">Muscle</tissue>
    </source>
</reference>
<dbReference type="CDD" id="cd09076">
    <property type="entry name" value="L1-EN"/>
    <property type="match status" value="1"/>
</dbReference>
<dbReference type="AlphaFoldDB" id="A0A7J8FIH2"/>
<dbReference type="PANTHER" id="PTHR22748:SF23">
    <property type="entry name" value="EXODEOXYRIBONUCLEASE III"/>
    <property type="match status" value="1"/>
</dbReference>
<evidence type="ECO:0000313" key="6">
    <source>
        <dbReference type="Proteomes" id="UP000593571"/>
    </source>
</evidence>
<dbReference type="InterPro" id="IPR036691">
    <property type="entry name" value="Endo/exonu/phosph_ase_sf"/>
</dbReference>
<name>A0A7J8FIH2_ROUAE</name>
<dbReference type="GO" id="GO:0008311">
    <property type="term" value="F:double-stranded DNA 3'-5' DNA exonuclease activity"/>
    <property type="evidence" value="ECO:0007669"/>
    <property type="project" value="TreeGrafter"/>
</dbReference>
<dbReference type="GO" id="GO:0003906">
    <property type="term" value="F:DNA-(apurinic or apyrimidinic site) endonuclease activity"/>
    <property type="evidence" value="ECO:0007669"/>
    <property type="project" value="TreeGrafter"/>
</dbReference>
<comment type="caution">
    <text evidence="5">The sequence shown here is derived from an EMBL/GenBank/DDBJ whole genome shotgun (WGS) entry which is preliminary data.</text>
</comment>
<protein>
    <recommendedName>
        <fullName evidence="7">Craniofacial development protein 2</fullName>
    </recommendedName>
</protein>
<comment type="cofactor">
    <cofactor evidence="1">
        <name>Mg(2+)</name>
        <dbReference type="ChEBI" id="CHEBI:18420"/>
    </cofactor>
</comment>
<dbReference type="GO" id="GO:0046872">
    <property type="term" value="F:metal ion binding"/>
    <property type="evidence" value="ECO:0007669"/>
    <property type="project" value="UniProtKB-KW"/>
</dbReference>
<keyword evidence="3" id="KW-0378">Hydrolase</keyword>
<keyword evidence="4" id="KW-0460">Magnesium</keyword>
<keyword evidence="2" id="KW-0479">Metal-binding</keyword>
<dbReference type="GO" id="GO:0006284">
    <property type="term" value="P:base-excision repair"/>
    <property type="evidence" value="ECO:0007669"/>
    <property type="project" value="TreeGrafter"/>
</dbReference>
<gene>
    <name evidence="5" type="ORF">HJG63_011960</name>
</gene>
<dbReference type="SUPFAM" id="SSF56219">
    <property type="entry name" value="DNase I-like"/>
    <property type="match status" value="1"/>
</dbReference>
<dbReference type="InterPro" id="IPR004808">
    <property type="entry name" value="AP_endonuc_1"/>
</dbReference>
<keyword evidence="6" id="KW-1185">Reference proteome</keyword>
<evidence type="ECO:0000256" key="2">
    <source>
        <dbReference type="ARBA" id="ARBA00022723"/>
    </source>
</evidence>
<dbReference type="Gene3D" id="3.60.10.10">
    <property type="entry name" value="Endonuclease/exonuclease/phosphatase"/>
    <property type="match status" value="1"/>
</dbReference>
<dbReference type="GO" id="GO:0005634">
    <property type="term" value="C:nucleus"/>
    <property type="evidence" value="ECO:0007669"/>
    <property type="project" value="TreeGrafter"/>
</dbReference>
<accession>A0A7J8FIH2</accession>
<dbReference type="EMBL" id="JACASE010000007">
    <property type="protein sequence ID" value="KAF6447518.1"/>
    <property type="molecule type" value="Genomic_DNA"/>
</dbReference>
<proteinExistence type="predicted"/>
<dbReference type="PANTHER" id="PTHR22748">
    <property type="entry name" value="AP ENDONUCLEASE"/>
    <property type="match status" value="1"/>
</dbReference>
<sequence>MDKEAMETPSYQEAKDKMAIRRPHSSIITLNVNGLNSPIKRHRVAEWVIKQNLTICCLQRTHLSSKDKNRLKVKGWKMIFQANSIQRKAGVISGEIDFKIKKVKKTTEGRFMIKGIMHQKDITLINIYGPNQGAWKYVKQLLAELKGDTDQNTIVVENLNTSLSDMDRSLKQKINREIISLNDTYVHLDIIDIYRAFHPKTAVYTFFSSAHGTFPRIDHTLGHRDSLNKCNTNHTTIFSNDNALKLEINCKNKAGKTTDTWRLNNMLLKNNWVREEIQKDQEIHGNE</sequence>
<evidence type="ECO:0000256" key="1">
    <source>
        <dbReference type="ARBA" id="ARBA00001946"/>
    </source>
</evidence>
<organism evidence="5 6">
    <name type="scientific">Rousettus aegyptiacus</name>
    <name type="common">Egyptian fruit bat</name>
    <name type="synonym">Pteropus aegyptiacus</name>
    <dbReference type="NCBI Taxonomy" id="9407"/>
    <lineage>
        <taxon>Eukaryota</taxon>
        <taxon>Metazoa</taxon>
        <taxon>Chordata</taxon>
        <taxon>Craniata</taxon>
        <taxon>Vertebrata</taxon>
        <taxon>Euteleostomi</taxon>
        <taxon>Mammalia</taxon>
        <taxon>Eutheria</taxon>
        <taxon>Laurasiatheria</taxon>
        <taxon>Chiroptera</taxon>
        <taxon>Yinpterochiroptera</taxon>
        <taxon>Pteropodoidea</taxon>
        <taxon>Pteropodidae</taxon>
        <taxon>Rousettinae</taxon>
        <taxon>Rousettus</taxon>
    </lineage>
</organism>
<dbReference type="Proteomes" id="UP000593571">
    <property type="component" value="Unassembled WGS sequence"/>
</dbReference>
<evidence type="ECO:0000256" key="4">
    <source>
        <dbReference type="ARBA" id="ARBA00022842"/>
    </source>
</evidence>